<dbReference type="GO" id="GO:0009307">
    <property type="term" value="P:DNA restriction-modification system"/>
    <property type="evidence" value="ECO:0007669"/>
    <property type="project" value="UniProtKB-KW"/>
</dbReference>
<dbReference type="GO" id="GO:0008170">
    <property type="term" value="F:N-methyltransferase activity"/>
    <property type="evidence" value="ECO:0007669"/>
    <property type="project" value="InterPro"/>
</dbReference>
<evidence type="ECO:0000256" key="5">
    <source>
        <dbReference type="ARBA" id="ARBA00022691"/>
    </source>
</evidence>
<reference evidence="10" key="1">
    <citation type="journal article" date="2014" name="Front. Microbiol.">
        <title>High frequency of phylogenetically diverse reductive dehalogenase-homologous genes in deep subseafloor sedimentary metagenomes.</title>
        <authorList>
            <person name="Kawai M."/>
            <person name="Futagami T."/>
            <person name="Toyoda A."/>
            <person name="Takaki Y."/>
            <person name="Nishi S."/>
            <person name="Hori S."/>
            <person name="Arai W."/>
            <person name="Tsubouchi T."/>
            <person name="Morono Y."/>
            <person name="Uchiyama I."/>
            <person name="Ito T."/>
            <person name="Fujiyama A."/>
            <person name="Inagaki F."/>
            <person name="Takami H."/>
        </authorList>
    </citation>
    <scope>NUCLEOTIDE SEQUENCE</scope>
    <source>
        <strain evidence="10">Expedition CK06-06</strain>
    </source>
</reference>
<gene>
    <name evidence="10" type="ORF">S06H3_33967</name>
</gene>
<organism evidence="10">
    <name type="scientific">marine sediment metagenome</name>
    <dbReference type="NCBI Taxonomy" id="412755"/>
    <lineage>
        <taxon>unclassified sequences</taxon>
        <taxon>metagenomes</taxon>
        <taxon>ecological metagenomes</taxon>
    </lineage>
</organism>
<evidence type="ECO:0000256" key="7">
    <source>
        <dbReference type="ARBA" id="ARBA00023125"/>
    </source>
</evidence>
<evidence type="ECO:0000256" key="4">
    <source>
        <dbReference type="ARBA" id="ARBA00022679"/>
    </source>
</evidence>
<accession>X1P5M0</accession>
<dbReference type="GO" id="GO:0032259">
    <property type="term" value="P:methylation"/>
    <property type="evidence" value="ECO:0007669"/>
    <property type="project" value="UniProtKB-KW"/>
</dbReference>
<dbReference type="PROSITE" id="PS00093">
    <property type="entry name" value="N4_MTASE"/>
    <property type="match status" value="1"/>
</dbReference>
<keyword evidence="7" id="KW-0238">DNA-binding</keyword>
<dbReference type="GO" id="GO:0015667">
    <property type="term" value="F:site-specific DNA-methyltransferase (cytosine-N4-specific) activity"/>
    <property type="evidence" value="ECO:0007669"/>
    <property type="project" value="UniProtKB-EC"/>
</dbReference>
<feature type="non-terminal residue" evidence="10">
    <location>
        <position position="186"/>
    </location>
</feature>
<evidence type="ECO:0000256" key="8">
    <source>
        <dbReference type="ARBA" id="ARBA00049120"/>
    </source>
</evidence>
<dbReference type="Gene3D" id="3.40.50.150">
    <property type="entry name" value="Vaccinia Virus protein VP39"/>
    <property type="match status" value="1"/>
</dbReference>
<keyword evidence="3" id="KW-0489">Methyltransferase</keyword>
<proteinExistence type="inferred from homology"/>
<dbReference type="SUPFAM" id="SSF53335">
    <property type="entry name" value="S-adenosyl-L-methionine-dependent methyltransferases"/>
    <property type="match status" value="1"/>
</dbReference>
<comment type="catalytic activity">
    <reaction evidence="8">
        <text>a 2'-deoxycytidine in DNA + S-adenosyl-L-methionine = an N(4)-methyl-2'-deoxycytidine in DNA + S-adenosyl-L-homocysteine + H(+)</text>
        <dbReference type="Rhea" id="RHEA:16857"/>
        <dbReference type="Rhea" id="RHEA-COMP:11369"/>
        <dbReference type="Rhea" id="RHEA-COMP:13674"/>
        <dbReference type="ChEBI" id="CHEBI:15378"/>
        <dbReference type="ChEBI" id="CHEBI:57856"/>
        <dbReference type="ChEBI" id="CHEBI:59789"/>
        <dbReference type="ChEBI" id="CHEBI:85452"/>
        <dbReference type="ChEBI" id="CHEBI:137933"/>
        <dbReference type="EC" id="2.1.1.113"/>
    </reaction>
</comment>
<comment type="similarity">
    <text evidence="1">Belongs to the N(4)/N(6)-methyltransferase family. N(4) subfamily.</text>
</comment>
<evidence type="ECO:0000256" key="2">
    <source>
        <dbReference type="ARBA" id="ARBA00012185"/>
    </source>
</evidence>
<evidence type="ECO:0000256" key="6">
    <source>
        <dbReference type="ARBA" id="ARBA00022747"/>
    </source>
</evidence>
<evidence type="ECO:0000256" key="3">
    <source>
        <dbReference type="ARBA" id="ARBA00022603"/>
    </source>
</evidence>
<keyword evidence="6" id="KW-0680">Restriction system</keyword>
<dbReference type="InterPro" id="IPR029063">
    <property type="entry name" value="SAM-dependent_MTases_sf"/>
</dbReference>
<protein>
    <recommendedName>
        <fullName evidence="2">site-specific DNA-methyltransferase (cytosine-N(4)-specific)</fullName>
        <ecNumber evidence="2">2.1.1.113</ecNumber>
    </recommendedName>
</protein>
<dbReference type="EC" id="2.1.1.113" evidence="2"/>
<dbReference type="GO" id="GO:0003677">
    <property type="term" value="F:DNA binding"/>
    <property type="evidence" value="ECO:0007669"/>
    <property type="project" value="UniProtKB-KW"/>
</dbReference>
<name>X1P5M0_9ZZZZ</name>
<dbReference type="InterPro" id="IPR002941">
    <property type="entry name" value="DNA_methylase_N4/N6"/>
</dbReference>
<keyword evidence="4" id="KW-0808">Transferase</keyword>
<evidence type="ECO:0000256" key="1">
    <source>
        <dbReference type="ARBA" id="ARBA00010203"/>
    </source>
</evidence>
<sequence>MDNLLYSTNLGKYYIGDATTLLSNDLHTGLQGRVQLILTSPPFPLNKKKRYGNFTGEAYKEWFVNLSEIFSSLLTEDGSIVIELGNSWEPGRPIQSLLHIESLIEFVKHPRAGLKLCQQFICYNPARLPSPVQWVNIDRNRVIDSFTHIWWMARQDHPKADNKKVLRPYSKSMQVLLKKQKYNAGR</sequence>
<dbReference type="InterPro" id="IPR017985">
    <property type="entry name" value="MeTrfase_CN4_CS"/>
</dbReference>
<evidence type="ECO:0000313" key="10">
    <source>
        <dbReference type="EMBL" id="GAI26219.1"/>
    </source>
</evidence>
<dbReference type="AlphaFoldDB" id="X1P5M0"/>
<dbReference type="Pfam" id="PF01555">
    <property type="entry name" value="N6_N4_Mtase"/>
    <property type="match status" value="1"/>
</dbReference>
<dbReference type="EMBL" id="BARV01020339">
    <property type="protein sequence ID" value="GAI26219.1"/>
    <property type="molecule type" value="Genomic_DNA"/>
</dbReference>
<keyword evidence="5" id="KW-0949">S-adenosyl-L-methionine</keyword>
<feature type="domain" description="DNA methylase N-4/N-6" evidence="9">
    <location>
        <begin position="34"/>
        <end position="177"/>
    </location>
</feature>
<evidence type="ECO:0000259" key="9">
    <source>
        <dbReference type="Pfam" id="PF01555"/>
    </source>
</evidence>
<comment type="caution">
    <text evidence="10">The sequence shown here is derived from an EMBL/GenBank/DDBJ whole genome shotgun (WGS) entry which is preliminary data.</text>
</comment>